<feature type="compositionally biased region" description="Low complexity" evidence="15">
    <location>
        <begin position="483"/>
        <end position="498"/>
    </location>
</feature>
<dbReference type="FunFam" id="1.25.40.20:FF:000007">
    <property type="entry name" value="Phosphatase 1 regulatory subunit 12A"/>
    <property type="match status" value="1"/>
</dbReference>
<dbReference type="SMART" id="SM00248">
    <property type="entry name" value="ANK"/>
    <property type="match status" value="5"/>
</dbReference>
<evidence type="ECO:0000256" key="3">
    <source>
        <dbReference type="ARBA" id="ARBA00022490"/>
    </source>
</evidence>
<feature type="compositionally biased region" description="Basic and acidic residues" evidence="15">
    <location>
        <begin position="436"/>
        <end position="460"/>
    </location>
</feature>
<keyword evidence="5" id="KW-0677">Repeat</keyword>
<dbReference type="PANTHER" id="PTHR24179">
    <property type="entry name" value="PROTEIN PHOSPHATASE 1 REGULATORY SUBUNIT 12"/>
    <property type="match status" value="1"/>
</dbReference>
<dbReference type="SUPFAM" id="SSF48403">
    <property type="entry name" value="Ankyrin repeat"/>
    <property type="match status" value="1"/>
</dbReference>
<evidence type="ECO:0000313" key="18">
    <source>
        <dbReference type="Proteomes" id="UP000440578"/>
    </source>
</evidence>
<evidence type="ECO:0000256" key="5">
    <source>
        <dbReference type="ARBA" id="ARBA00022737"/>
    </source>
</evidence>
<evidence type="ECO:0000256" key="14">
    <source>
        <dbReference type="SAM" id="Coils"/>
    </source>
</evidence>
<keyword evidence="2" id="KW-0217">Developmental protein</keyword>
<dbReference type="Proteomes" id="UP000440578">
    <property type="component" value="Unassembled WGS sequence"/>
</dbReference>
<feature type="repeat" description="ANK" evidence="13">
    <location>
        <begin position="89"/>
        <end position="121"/>
    </location>
</feature>
<evidence type="ECO:0000256" key="13">
    <source>
        <dbReference type="PROSITE-ProRule" id="PRU00023"/>
    </source>
</evidence>
<evidence type="ECO:0000256" key="4">
    <source>
        <dbReference type="ARBA" id="ARBA00022553"/>
    </source>
</evidence>
<gene>
    <name evidence="17" type="primary">Ppp1r12a</name>
    <name evidence="17" type="ORF">FJT64_026283</name>
</gene>
<feature type="compositionally biased region" description="Basic and acidic residues" evidence="15">
    <location>
        <begin position="563"/>
        <end position="572"/>
    </location>
</feature>
<keyword evidence="7" id="KW-0206">Cytoskeleton</keyword>
<accession>A0A6A4W657</accession>
<comment type="subcellular location">
    <subcellularLocation>
        <location evidence="1">Cytoplasm</location>
        <location evidence="1">Cytoskeleton</location>
    </subcellularLocation>
</comment>
<keyword evidence="4" id="KW-0597">Phosphoprotein</keyword>
<feature type="region of interest" description="Disordered" evidence="15">
    <location>
        <begin position="722"/>
        <end position="741"/>
    </location>
</feature>
<evidence type="ECO:0000256" key="2">
    <source>
        <dbReference type="ARBA" id="ARBA00022473"/>
    </source>
</evidence>
<evidence type="ECO:0000259" key="16">
    <source>
        <dbReference type="Pfam" id="PF15898"/>
    </source>
</evidence>
<comment type="similarity">
    <text evidence="8">Belongs to the NRARP family.</text>
</comment>
<dbReference type="FunFam" id="1.25.40.20:FF:000004">
    <property type="entry name" value="Phosphatase 1 regulatory subunit 12A"/>
    <property type="match status" value="1"/>
</dbReference>
<dbReference type="OrthoDB" id="19014at2759"/>
<dbReference type="InterPro" id="IPR036770">
    <property type="entry name" value="Ankyrin_rpt-contain_sf"/>
</dbReference>
<dbReference type="PROSITE" id="PS50297">
    <property type="entry name" value="ANK_REP_REGION"/>
    <property type="match status" value="3"/>
</dbReference>
<dbReference type="Gene3D" id="6.10.250.1820">
    <property type="match status" value="1"/>
</dbReference>
<feature type="compositionally biased region" description="Low complexity" evidence="15">
    <location>
        <begin position="388"/>
        <end position="402"/>
    </location>
</feature>
<dbReference type="AlphaFoldDB" id="A0A6A4W657"/>
<dbReference type="GO" id="GO:0004857">
    <property type="term" value="F:enzyme inhibitor activity"/>
    <property type="evidence" value="ECO:0007669"/>
    <property type="project" value="TreeGrafter"/>
</dbReference>
<dbReference type="InterPro" id="IPR031775">
    <property type="entry name" value="PRKG1_interact"/>
</dbReference>
<evidence type="ECO:0000256" key="1">
    <source>
        <dbReference type="ARBA" id="ARBA00004245"/>
    </source>
</evidence>
<evidence type="ECO:0000256" key="12">
    <source>
        <dbReference type="ARBA" id="ARBA00083252"/>
    </source>
</evidence>
<dbReference type="InterPro" id="IPR002110">
    <property type="entry name" value="Ankyrin_rpt"/>
</dbReference>
<dbReference type="Pfam" id="PF12796">
    <property type="entry name" value="Ank_2"/>
    <property type="match status" value="2"/>
</dbReference>
<dbReference type="GO" id="GO:0019208">
    <property type="term" value="F:phosphatase regulator activity"/>
    <property type="evidence" value="ECO:0007669"/>
    <property type="project" value="TreeGrafter"/>
</dbReference>
<dbReference type="EMBL" id="VIIS01001169">
    <property type="protein sequence ID" value="KAF0301423.1"/>
    <property type="molecule type" value="Genomic_DNA"/>
</dbReference>
<dbReference type="Gene3D" id="1.25.40.20">
    <property type="entry name" value="Ankyrin repeat-containing domain"/>
    <property type="match status" value="2"/>
</dbReference>
<dbReference type="PROSITE" id="PS50088">
    <property type="entry name" value="ANK_REPEAT"/>
    <property type="match status" value="3"/>
</dbReference>
<evidence type="ECO:0000256" key="11">
    <source>
        <dbReference type="ARBA" id="ARBA00072757"/>
    </source>
</evidence>
<evidence type="ECO:0000256" key="15">
    <source>
        <dbReference type="SAM" id="MobiDB-lite"/>
    </source>
</evidence>
<dbReference type="GO" id="GO:0005856">
    <property type="term" value="C:cytoskeleton"/>
    <property type="evidence" value="ECO:0007669"/>
    <property type="project" value="UniProtKB-SubCell"/>
</dbReference>
<keyword evidence="18" id="KW-1185">Reference proteome</keyword>
<feature type="compositionally biased region" description="Low complexity" evidence="15">
    <location>
        <begin position="333"/>
        <end position="343"/>
    </location>
</feature>
<evidence type="ECO:0000256" key="10">
    <source>
        <dbReference type="ARBA" id="ARBA00065548"/>
    </source>
</evidence>
<feature type="compositionally biased region" description="Pro residues" evidence="15">
    <location>
        <begin position="403"/>
        <end position="416"/>
    </location>
</feature>
<evidence type="ECO:0000313" key="17">
    <source>
        <dbReference type="EMBL" id="KAF0301423.1"/>
    </source>
</evidence>
<feature type="compositionally biased region" description="Polar residues" evidence="15">
    <location>
        <begin position="465"/>
        <end position="476"/>
    </location>
</feature>
<feature type="repeat" description="ANK" evidence="13">
    <location>
        <begin position="122"/>
        <end position="154"/>
    </location>
</feature>
<feature type="compositionally biased region" description="Polar residues" evidence="15">
    <location>
        <begin position="522"/>
        <end position="541"/>
    </location>
</feature>
<feature type="compositionally biased region" description="Basic and acidic residues" evidence="15">
    <location>
        <begin position="624"/>
        <end position="634"/>
    </location>
</feature>
<proteinExistence type="inferred from homology"/>
<dbReference type="Pfam" id="PF15898">
    <property type="entry name" value="PRKG1_interact"/>
    <property type="match status" value="1"/>
</dbReference>
<keyword evidence="14" id="KW-0175">Coiled coil</keyword>
<feature type="compositionally biased region" description="Basic and acidic residues" evidence="15">
    <location>
        <begin position="641"/>
        <end position="668"/>
    </location>
</feature>
<dbReference type="CDD" id="cd21930">
    <property type="entry name" value="IPD_PPP1R12"/>
    <property type="match status" value="1"/>
</dbReference>
<comment type="function">
    <text evidence="9">Regulates myosin phosphatase activity. Augments Ca(2+) sensitivity of the contractile apparatus.</text>
</comment>
<evidence type="ECO:0000256" key="8">
    <source>
        <dbReference type="ARBA" id="ARBA00038386"/>
    </source>
</evidence>
<dbReference type="PRINTS" id="PR01415">
    <property type="entry name" value="ANKYRIN"/>
</dbReference>
<feature type="region of interest" description="Disordered" evidence="15">
    <location>
        <begin position="22"/>
        <end position="50"/>
    </location>
</feature>
<organism evidence="17 18">
    <name type="scientific">Amphibalanus amphitrite</name>
    <name type="common">Striped barnacle</name>
    <name type="synonym">Balanus amphitrite</name>
    <dbReference type="NCBI Taxonomy" id="1232801"/>
    <lineage>
        <taxon>Eukaryota</taxon>
        <taxon>Metazoa</taxon>
        <taxon>Ecdysozoa</taxon>
        <taxon>Arthropoda</taxon>
        <taxon>Crustacea</taxon>
        <taxon>Multicrustacea</taxon>
        <taxon>Cirripedia</taxon>
        <taxon>Thoracica</taxon>
        <taxon>Thoracicalcarea</taxon>
        <taxon>Balanomorpha</taxon>
        <taxon>Balanoidea</taxon>
        <taxon>Balanidae</taxon>
        <taxon>Amphibalaninae</taxon>
        <taxon>Amphibalanus</taxon>
    </lineage>
</organism>
<feature type="compositionally biased region" description="Basic and acidic residues" evidence="15">
    <location>
        <begin position="26"/>
        <end position="50"/>
    </location>
</feature>
<dbReference type="GO" id="GO:0005737">
    <property type="term" value="C:cytoplasm"/>
    <property type="evidence" value="ECO:0007669"/>
    <property type="project" value="TreeGrafter"/>
</dbReference>
<dbReference type="Gene3D" id="6.10.140.390">
    <property type="match status" value="1"/>
</dbReference>
<protein>
    <recommendedName>
        <fullName evidence="11">Protein phosphatase 1 regulatory subunit 12B</fullName>
    </recommendedName>
    <alternativeName>
        <fullName evidence="12">Myosin phosphatase-targeting subunit 2</fullName>
    </alternativeName>
</protein>
<comment type="caution">
    <text evidence="17">The sequence shown here is derived from an EMBL/GenBank/DDBJ whole genome shotgun (WGS) entry which is preliminary data.</text>
</comment>
<dbReference type="PANTHER" id="PTHR24179:SF21">
    <property type="entry name" value="MYOSIN BINDING SUBUNIT, ISOFORM O"/>
    <property type="match status" value="1"/>
</dbReference>
<feature type="coiled-coil region" evidence="14">
    <location>
        <begin position="896"/>
        <end position="982"/>
    </location>
</feature>
<feature type="compositionally biased region" description="Low complexity" evidence="15">
    <location>
        <begin position="604"/>
        <end position="623"/>
    </location>
</feature>
<name>A0A6A4W657_AMPAM</name>
<feature type="region of interest" description="Disordered" evidence="15">
    <location>
        <begin position="862"/>
        <end position="884"/>
    </location>
</feature>
<keyword evidence="3" id="KW-0963">Cytoplasm</keyword>
<feature type="repeat" description="ANK" evidence="13">
    <location>
        <begin position="216"/>
        <end position="248"/>
    </location>
</feature>
<comment type="subunit">
    <text evidence="10">PP1 comprises a catalytic subunit, PPP1CA, PPP1CB or PPP1CC, and one or several targeting or regulatory subunits. PPP1R12B mediates binding to myosin. Isoform 3 and isoform 4 bind PPP1R12A, but not isoform 1 of PPP1R12B itself. Binds IL16.</text>
</comment>
<feature type="compositionally biased region" description="Basic and acidic residues" evidence="15">
    <location>
        <begin position="349"/>
        <end position="367"/>
    </location>
</feature>
<feature type="domain" description="cGMP-dependent protein kinase interacting" evidence="16">
    <location>
        <begin position="891"/>
        <end position="988"/>
    </location>
</feature>
<evidence type="ECO:0000256" key="6">
    <source>
        <dbReference type="ARBA" id="ARBA00023043"/>
    </source>
</evidence>
<keyword evidence="6 13" id="KW-0040">ANK repeat</keyword>
<reference evidence="17 18" key="1">
    <citation type="submission" date="2019-07" db="EMBL/GenBank/DDBJ databases">
        <title>Draft genome assembly of a fouling barnacle, Amphibalanus amphitrite (Darwin, 1854): The first reference genome for Thecostraca.</title>
        <authorList>
            <person name="Kim W."/>
        </authorList>
    </citation>
    <scope>NUCLEOTIDE SEQUENCE [LARGE SCALE GENOMIC DNA]</scope>
    <source>
        <strain evidence="17">SNU_AA5</strain>
        <tissue evidence="17">Soma without cirri and trophi</tissue>
    </source>
</reference>
<dbReference type="GO" id="GO:0019901">
    <property type="term" value="F:protein kinase binding"/>
    <property type="evidence" value="ECO:0007669"/>
    <property type="project" value="InterPro"/>
</dbReference>
<evidence type="ECO:0000256" key="7">
    <source>
        <dbReference type="ARBA" id="ARBA00023212"/>
    </source>
</evidence>
<sequence length="988" mass="108436">MSRDTRNSAIFRTPQLIDNSVTPQAKRAEQLRRWEESATSKEGTTPKDNNRRIMFSDPCVFLAACSAGDTDEAKRLLVKGVDINTANMDGITALHQACIDNELDMVEFLVENGADVNQGDNEGWTPLHVTSSCGHLDLARYLIDQGADVAAVNNEGELPVDLCEEAIEVRDLLRHEIAVRGIDCEAVKDEEQNRLLSDARQWINAGQIMEQPHPKTGATGLHVAAAKGYIQAMDLLLRCGADINAQDYDGWTPLHAAGYWAQPEACQVLAENLCNMDIKNHQGLTVFGVADDKVLTLLEQLKKKQALMARDRPEVAEIISRRPQPTFRRRSSITRMSSSDRASQVSRDASSEMERLRDMRIEDERAAEPPPTRTADADQVELRKKAGQQQPARPQRPASQPAAPTPPAFSPRPPDGAPETDTQSWRRPAAAQRLSAPDDSRSNKPREEPARPTEPSDSRRVQSAPAEQTVSATIIQTPPPATTTPTTTTPTTAPTTAPSRSGATVADGAPAEQPPVPPARAATTQARVQVDQQAVSPTAATAGSKLSPATIFKNIFKSFVPPTREEESETQRKAHAKRARETRRSTQGVTFDEIKSAEQYVKNQQQQKEQQQQQKSSAPAAPAAREEPASRDDQQSQQQQMERRPSWRLRLDEGDKNKENEKKGKEADAADSATSGASCISPRLAYSGSSGFSSGSGYQPGSALANYSSAITGVFGTSGSSFSPSGSSLSPSGSSYGAGSSSYSPASSSYNSYQQLLQPVQLIHYRQLLQPSQQLLQLIQQFQPSQQHLWRRQLRAVAGLWWRLPLIEQLLCFQRRSVSVGRIVFGGHKLHATDRPTKWLVFRVFIGWQRCGIVTVIGPPTLNNPPNAAASSEASSRTASRANSVENGEVDYKKLYEAAMVENDKLQQRLAEAQADCRDAKLNLDKALQVSSGRAAAAESDRREKRALERKLSEMEEELKEMEELKAQNKKLRDENGALIRVISKLSK</sequence>
<dbReference type="InterPro" id="IPR051226">
    <property type="entry name" value="PP1_Regulatory_Subunit"/>
</dbReference>
<evidence type="ECO:0000256" key="9">
    <source>
        <dbReference type="ARBA" id="ARBA00059024"/>
    </source>
</evidence>
<feature type="region of interest" description="Disordered" evidence="15">
    <location>
        <begin position="317"/>
        <end position="680"/>
    </location>
</feature>